<evidence type="ECO:0000313" key="10">
    <source>
        <dbReference type="Proteomes" id="UP001634007"/>
    </source>
</evidence>
<keyword evidence="10" id="KW-1185">Reference proteome</keyword>
<dbReference type="FunFam" id="1.10.510.10:FF:000017">
    <property type="entry name" value="Mitogen-activated protein kinase"/>
    <property type="match status" value="1"/>
</dbReference>
<dbReference type="SMART" id="SM00220">
    <property type="entry name" value="S_TKc"/>
    <property type="match status" value="1"/>
</dbReference>
<evidence type="ECO:0000256" key="4">
    <source>
        <dbReference type="ARBA" id="ARBA00022840"/>
    </source>
</evidence>
<evidence type="ECO:0000256" key="5">
    <source>
        <dbReference type="ARBA" id="ARBA00047592"/>
    </source>
</evidence>
<evidence type="ECO:0000259" key="8">
    <source>
        <dbReference type="PROSITE" id="PS50011"/>
    </source>
</evidence>
<dbReference type="CDD" id="cd07859">
    <property type="entry name" value="STKc_TDY_MAPK"/>
    <property type="match status" value="1"/>
</dbReference>
<dbReference type="SUPFAM" id="SSF56112">
    <property type="entry name" value="Protein kinase-like (PK-like)"/>
    <property type="match status" value="1"/>
</dbReference>
<evidence type="ECO:0000256" key="3">
    <source>
        <dbReference type="ARBA" id="ARBA00022741"/>
    </source>
</evidence>
<dbReference type="GO" id="GO:0004707">
    <property type="term" value="F:MAP kinase activity"/>
    <property type="evidence" value="ECO:0007669"/>
    <property type="project" value="UniProtKB-EC"/>
</dbReference>
<evidence type="ECO:0000256" key="6">
    <source>
        <dbReference type="ARBA" id="ARBA00048312"/>
    </source>
</evidence>
<organism evidence="9 10">
    <name type="scientific">Eucalyptus globulus</name>
    <name type="common">Tasmanian blue gum</name>
    <dbReference type="NCBI Taxonomy" id="34317"/>
    <lineage>
        <taxon>Eukaryota</taxon>
        <taxon>Viridiplantae</taxon>
        <taxon>Streptophyta</taxon>
        <taxon>Embryophyta</taxon>
        <taxon>Tracheophyta</taxon>
        <taxon>Spermatophyta</taxon>
        <taxon>Magnoliopsida</taxon>
        <taxon>eudicotyledons</taxon>
        <taxon>Gunneridae</taxon>
        <taxon>Pentapetalae</taxon>
        <taxon>rosids</taxon>
        <taxon>malvids</taxon>
        <taxon>Myrtales</taxon>
        <taxon>Myrtaceae</taxon>
        <taxon>Myrtoideae</taxon>
        <taxon>Eucalypteae</taxon>
        <taxon>Eucalyptus</taxon>
    </lineage>
</organism>
<dbReference type="EMBL" id="JBJKBG010000001">
    <property type="protein sequence ID" value="KAL3754809.1"/>
    <property type="molecule type" value="Genomic_DNA"/>
</dbReference>
<keyword evidence="2" id="KW-0597">Phosphoprotein</keyword>
<comment type="caution">
    <text evidence="9">The sequence shown here is derived from an EMBL/GenBank/DDBJ whole genome shotgun (WGS) entry which is preliminary data.</text>
</comment>
<dbReference type="Proteomes" id="UP001634007">
    <property type="component" value="Unassembled WGS sequence"/>
</dbReference>
<sequence>MVFKFLTFDPNGDFYNVNPGSPVCLTALSSASSSPRACSNCLGGISSSVHRSIAPAAPRLDETRQTQDRARVGAMEARSGQDSGETRYSEGTRSGSADNQNSAEMDFLSDCGDANQYEIQEVIGKGSQGVVCSAIDTHTGEKVAIKKIPNIFENISDAARVLREIKLLRLLQHPDIDIYVVFELMESDLHQVIKANDDLTKEHYLFFLYLLLRALKYIHTANVYHRDLKPKNILANANCKLKICDFGLARVAFDATPSTVFWSDYVATRWYRAPELCGSFFSKYTPAIDIWSIGCIFAEVLTGKPLFPGKNVVHQLNLMTDLLGTPSLDSITRVQNDKARRYLTCMRKKQPMPFEMKFPNADPLALRLLERLLAFDPKDRPTAEEALADPYFKGLAKIEREPSCQPITKMEFEFERRRVTKEDIRELIFREILEYHPQLLKDYLIGVPIEHHSREFYSFIFETCLTLLICGPYHMLRHLNTPLFLGKNVVHQLDLITDLLRTPSLDIIERVITKELSTQPSTRHEAIVSREKCDQSARLSNGSARNPIIRYHLVGDRCKITTQPCAFAVFSGFRYDLSLCFFQIRNERTRRYFD</sequence>
<feature type="compositionally biased region" description="Basic and acidic residues" evidence="7">
    <location>
        <begin position="59"/>
        <end position="71"/>
    </location>
</feature>
<dbReference type="EC" id="2.7.11.24" evidence="1"/>
<keyword evidence="3" id="KW-0547">Nucleotide-binding</keyword>
<dbReference type="GO" id="GO:0005524">
    <property type="term" value="F:ATP binding"/>
    <property type="evidence" value="ECO:0007669"/>
    <property type="project" value="UniProtKB-KW"/>
</dbReference>
<protein>
    <recommendedName>
        <fullName evidence="1">mitogen-activated protein kinase</fullName>
        <ecNumber evidence="1">2.7.11.24</ecNumber>
    </recommendedName>
</protein>
<evidence type="ECO:0000256" key="1">
    <source>
        <dbReference type="ARBA" id="ARBA00012411"/>
    </source>
</evidence>
<dbReference type="InterPro" id="IPR011009">
    <property type="entry name" value="Kinase-like_dom_sf"/>
</dbReference>
<reference evidence="9 10" key="1">
    <citation type="submission" date="2024-11" db="EMBL/GenBank/DDBJ databases">
        <title>Chromosome-level genome assembly of Eucalyptus globulus Labill. provides insights into its genome evolution.</title>
        <authorList>
            <person name="Li X."/>
        </authorList>
    </citation>
    <scope>NUCLEOTIDE SEQUENCE [LARGE SCALE GENOMIC DNA]</scope>
    <source>
        <strain evidence="9">CL2024</strain>
        <tissue evidence="9">Fresh tender leaves</tissue>
    </source>
</reference>
<dbReference type="PROSITE" id="PS50011">
    <property type="entry name" value="PROTEIN_KINASE_DOM"/>
    <property type="match status" value="1"/>
</dbReference>
<evidence type="ECO:0000313" key="9">
    <source>
        <dbReference type="EMBL" id="KAL3754809.1"/>
    </source>
</evidence>
<feature type="region of interest" description="Disordered" evidence="7">
    <location>
        <begin position="53"/>
        <end position="104"/>
    </location>
</feature>
<dbReference type="InterPro" id="IPR000719">
    <property type="entry name" value="Prot_kinase_dom"/>
</dbReference>
<comment type="catalytic activity">
    <reaction evidence="6">
        <text>L-seryl-[protein] + ATP = O-phospho-L-seryl-[protein] + ADP + H(+)</text>
        <dbReference type="Rhea" id="RHEA:17989"/>
        <dbReference type="Rhea" id="RHEA-COMP:9863"/>
        <dbReference type="Rhea" id="RHEA-COMP:11604"/>
        <dbReference type="ChEBI" id="CHEBI:15378"/>
        <dbReference type="ChEBI" id="CHEBI:29999"/>
        <dbReference type="ChEBI" id="CHEBI:30616"/>
        <dbReference type="ChEBI" id="CHEBI:83421"/>
        <dbReference type="ChEBI" id="CHEBI:456216"/>
        <dbReference type="EC" id="2.7.11.24"/>
    </reaction>
</comment>
<proteinExistence type="predicted"/>
<dbReference type="AlphaFoldDB" id="A0ABD3LSU4"/>
<accession>A0ABD3LSU4</accession>
<gene>
    <name evidence="9" type="ORF">ACJRO7_001979</name>
</gene>
<feature type="domain" description="Protein kinase" evidence="8">
    <location>
        <begin position="117"/>
        <end position="392"/>
    </location>
</feature>
<evidence type="ECO:0000256" key="2">
    <source>
        <dbReference type="ARBA" id="ARBA00022553"/>
    </source>
</evidence>
<comment type="catalytic activity">
    <reaction evidence="5">
        <text>L-threonyl-[protein] + ATP = O-phospho-L-threonyl-[protein] + ADP + H(+)</text>
        <dbReference type="Rhea" id="RHEA:46608"/>
        <dbReference type="Rhea" id="RHEA-COMP:11060"/>
        <dbReference type="Rhea" id="RHEA-COMP:11605"/>
        <dbReference type="ChEBI" id="CHEBI:15378"/>
        <dbReference type="ChEBI" id="CHEBI:30013"/>
        <dbReference type="ChEBI" id="CHEBI:30616"/>
        <dbReference type="ChEBI" id="CHEBI:61977"/>
        <dbReference type="ChEBI" id="CHEBI:456216"/>
        <dbReference type="EC" id="2.7.11.24"/>
    </reaction>
</comment>
<dbReference type="Gene3D" id="1.10.510.10">
    <property type="entry name" value="Transferase(Phosphotransferase) domain 1"/>
    <property type="match status" value="1"/>
</dbReference>
<dbReference type="Pfam" id="PF00069">
    <property type="entry name" value="Pkinase"/>
    <property type="match status" value="1"/>
</dbReference>
<dbReference type="InterPro" id="IPR050117">
    <property type="entry name" value="MAPK"/>
</dbReference>
<dbReference type="Gene3D" id="3.30.200.20">
    <property type="entry name" value="Phosphorylase Kinase, domain 1"/>
    <property type="match status" value="1"/>
</dbReference>
<feature type="compositionally biased region" description="Polar residues" evidence="7">
    <location>
        <begin position="91"/>
        <end position="103"/>
    </location>
</feature>
<keyword evidence="4" id="KW-0067">ATP-binding</keyword>
<name>A0ABD3LSU4_EUCGL</name>
<dbReference type="PANTHER" id="PTHR24055">
    <property type="entry name" value="MITOGEN-ACTIVATED PROTEIN KINASE"/>
    <property type="match status" value="1"/>
</dbReference>
<evidence type="ECO:0000256" key="7">
    <source>
        <dbReference type="SAM" id="MobiDB-lite"/>
    </source>
</evidence>